<dbReference type="AlphaFoldDB" id="A0AAP1GA02"/>
<dbReference type="EMBL" id="LOTQ01000001">
    <property type="protein sequence ID" value="KVA12910.1"/>
    <property type="molecule type" value="Genomic_DNA"/>
</dbReference>
<dbReference type="Pfam" id="PF19263">
    <property type="entry name" value="DUF5906"/>
    <property type="match status" value="1"/>
</dbReference>
<dbReference type="Pfam" id="PF08706">
    <property type="entry name" value="D5_N"/>
    <property type="match status" value="1"/>
</dbReference>
<dbReference type="InterPro" id="IPR027417">
    <property type="entry name" value="P-loop_NTPase"/>
</dbReference>
<sequence length="756" mass="84901">MNTDQIKKYSNLSAEGLAPLPIRVNDKVPATQHGFKDANMDPDKHRAWANECPDYNVAYATGPASGYVLVVDVDVKNGDATGLKSISRLEKEHGPLPPTRKVFTPSGGYHLIYRYPENLKVPSKINFLPRVDVKAEGGYCLAPPSVINGEPYFYDDPVLPICRAPAWLLELLCSTQGTKPRKRKSAKSKSATIGNRNESVAFEGFSLLNAGLNPDLLEEELLEYNATNCNPPLSESEVSQIAANVASSHQKNNDSVSRATDLGNAKRMSELYSDTLRYVSEMKRWLEKSPSGAWRFIDELRVLLLAREIIPMIHDEIRRLNPGNRRELMDHAKYSESNKALKDAVELFRSEPGIAVSASNLDEGEWMFPAKNGLVDLQTGKFMPMNPALHITQTAGVNFDPDATCPRWEAFLLEIMDGNVELVEYLRRAIGYTLTCQTSEHALFFAFGSGANGKSTFLNLLRALFGDLGAQANGDMLLDKNGGQAMSSNASSSEVARLVGKRLVAMSEVEEGRHFSEKTVKWYTGGEDIVARMLYQNAFSFTPRFKLWLAGNYKPTIKGNDHGIWRRMKLIPFTVTIPPEKRDPNLERKLRDELPGILNWALVGCQQWRDNGYKLKEPAIITNEVSEYRGEMDVVESWLSEFTRDDPDGEIHFGDAYKFFKAWSEAEYNFSYSRKRLGMILQDKGYKPAARPHRVYQGLTLLVDLQFNENTGAYVGHEFYDYELELRKRDWQSKLLSGMTGEDVGPDDNEGEPLAA</sequence>
<keyword evidence="2" id="KW-0378">Hydrolase</keyword>
<evidence type="ECO:0000256" key="2">
    <source>
        <dbReference type="ARBA" id="ARBA00022801"/>
    </source>
</evidence>
<accession>A0AAP1GA02</accession>
<dbReference type="InterPro" id="IPR051620">
    <property type="entry name" value="ORF904-like_C"/>
</dbReference>
<comment type="caution">
    <text evidence="5">The sequence shown here is derived from an EMBL/GenBank/DDBJ whole genome shotgun (WGS) entry which is preliminary data.</text>
</comment>
<dbReference type="Pfam" id="PF09250">
    <property type="entry name" value="Prim-Pol"/>
    <property type="match status" value="1"/>
</dbReference>
<dbReference type="PANTHER" id="PTHR35372:SF2">
    <property type="entry name" value="SF3 HELICASE DOMAIN-CONTAINING PROTEIN"/>
    <property type="match status" value="1"/>
</dbReference>
<dbReference type="RefSeq" id="WP_059543915.1">
    <property type="nucleotide sequence ID" value="NZ_LOTQ01000001.1"/>
</dbReference>
<dbReference type="InterPro" id="IPR014818">
    <property type="entry name" value="Phage/plasmid_primase_P4_C"/>
</dbReference>
<evidence type="ECO:0000313" key="6">
    <source>
        <dbReference type="Proteomes" id="UP000056450"/>
    </source>
</evidence>
<keyword evidence="1" id="KW-0547">Nucleotide-binding</keyword>
<proteinExistence type="predicted"/>
<dbReference type="SMART" id="SM00885">
    <property type="entry name" value="D5_N"/>
    <property type="match status" value="1"/>
</dbReference>
<dbReference type="InterPro" id="IPR015330">
    <property type="entry name" value="DNA_primase/pol_bifunc_N"/>
</dbReference>
<reference evidence="5 6" key="1">
    <citation type="submission" date="2015-11" db="EMBL/GenBank/DDBJ databases">
        <title>Expanding the genomic diversity of Burkholderia species for the development of highly accurate diagnostics.</title>
        <authorList>
            <person name="Sahl J."/>
            <person name="Keim P."/>
            <person name="Wagner D."/>
        </authorList>
    </citation>
    <scope>NUCLEOTIDE SEQUENCE [LARGE SCALE GENOMIC DNA]</scope>
    <source>
        <strain evidence="5 6">RF32-BP12</strain>
    </source>
</reference>
<dbReference type="SUPFAM" id="SSF52540">
    <property type="entry name" value="P-loop containing nucleoside triphosphate hydrolases"/>
    <property type="match status" value="1"/>
</dbReference>
<dbReference type="InterPro" id="IPR014015">
    <property type="entry name" value="Helicase_SF3_DNA-vir"/>
</dbReference>
<keyword evidence="3" id="KW-0067">ATP-binding</keyword>
<gene>
    <name evidence="5" type="ORF">WI41_05525</name>
</gene>
<organism evidence="5 6">
    <name type="scientific">Burkholderia latens</name>
    <dbReference type="NCBI Taxonomy" id="488446"/>
    <lineage>
        <taxon>Bacteria</taxon>
        <taxon>Pseudomonadati</taxon>
        <taxon>Pseudomonadota</taxon>
        <taxon>Betaproteobacteria</taxon>
        <taxon>Burkholderiales</taxon>
        <taxon>Burkholderiaceae</taxon>
        <taxon>Burkholderia</taxon>
        <taxon>Burkholderia cepacia complex</taxon>
    </lineage>
</organism>
<feature type="domain" description="SF3 helicase" evidence="4">
    <location>
        <begin position="421"/>
        <end position="586"/>
    </location>
</feature>
<evidence type="ECO:0000256" key="1">
    <source>
        <dbReference type="ARBA" id="ARBA00022741"/>
    </source>
</evidence>
<dbReference type="InterPro" id="IPR006500">
    <property type="entry name" value="Helicase_put_C_phage/plasmid"/>
</dbReference>
<dbReference type="NCBIfam" id="TIGR01613">
    <property type="entry name" value="primase_Cterm"/>
    <property type="match status" value="1"/>
</dbReference>
<evidence type="ECO:0000313" key="5">
    <source>
        <dbReference type="EMBL" id="KVA12910.1"/>
    </source>
</evidence>
<dbReference type="SMART" id="SM00942">
    <property type="entry name" value="PriCT_1"/>
    <property type="match status" value="1"/>
</dbReference>
<dbReference type="InterPro" id="IPR045455">
    <property type="entry name" value="NrS-1_pol-like_helicase"/>
</dbReference>
<protein>
    <submittedName>
        <fullName evidence="5">DNA primase</fullName>
    </submittedName>
</protein>
<evidence type="ECO:0000256" key="3">
    <source>
        <dbReference type="ARBA" id="ARBA00022840"/>
    </source>
</evidence>
<dbReference type="GO" id="GO:0005524">
    <property type="term" value="F:ATP binding"/>
    <property type="evidence" value="ECO:0007669"/>
    <property type="project" value="UniProtKB-KW"/>
</dbReference>
<dbReference type="SUPFAM" id="SSF56747">
    <property type="entry name" value="Prim-pol domain"/>
    <property type="match status" value="1"/>
</dbReference>
<dbReference type="InterPro" id="IPR014820">
    <property type="entry name" value="PriCT_1"/>
</dbReference>
<dbReference type="Proteomes" id="UP000056450">
    <property type="component" value="Unassembled WGS sequence"/>
</dbReference>
<dbReference type="PROSITE" id="PS51206">
    <property type="entry name" value="SF3_HELICASE_1"/>
    <property type="match status" value="1"/>
</dbReference>
<dbReference type="PANTHER" id="PTHR35372">
    <property type="entry name" value="ATP BINDING PROTEIN-RELATED"/>
    <property type="match status" value="1"/>
</dbReference>
<evidence type="ECO:0000259" key="4">
    <source>
        <dbReference type="PROSITE" id="PS51206"/>
    </source>
</evidence>
<dbReference type="CDD" id="cd04859">
    <property type="entry name" value="Prim_Pol"/>
    <property type="match status" value="1"/>
</dbReference>
<dbReference type="Gene3D" id="3.40.50.300">
    <property type="entry name" value="P-loop containing nucleotide triphosphate hydrolases"/>
    <property type="match status" value="1"/>
</dbReference>
<dbReference type="GO" id="GO:0016787">
    <property type="term" value="F:hydrolase activity"/>
    <property type="evidence" value="ECO:0007669"/>
    <property type="project" value="UniProtKB-KW"/>
</dbReference>
<name>A0AAP1GA02_9BURK</name>
<dbReference type="SMART" id="SM00943">
    <property type="entry name" value="Prim-Pol"/>
    <property type="match status" value="1"/>
</dbReference>